<dbReference type="HOGENOM" id="CLU_279959_0_0_1"/>
<dbReference type="GO" id="GO:0006508">
    <property type="term" value="P:proteolysis"/>
    <property type="evidence" value="ECO:0000318"/>
    <property type="project" value="GO_Central"/>
</dbReference>
<feature type="disulfide bond" evidence="8">
    <location>
        <begin position="418"/>
        <end position="441"/>
    </location>
</feature>
<dbReference type="InterPro" id="IPR001590">
    <property type="entry name" value="Peptidase_M12B"/>
</dbReference>
<evidence type="ECO:0000256" key="3">
    <source>
        <dbReference type="ARBA" id="ARBA00022530"/>
    </source>
</evidence>
<feature type="disulfide bond" evidence="8">
    <location>
        <begin position="547"/>
        <end position="559"/>
    </location>
</feature>
<dbReference type="Pfam" id="PF19236">
    <property type="entry name" value="ADAMTS_CR_3"/>
    <property type="match status" value="1"/>
</dbReference>
<dbReference type="PANTHER" id="PTHR13723:SF200">
    <property type="entry name" value="ADAM METALLOPEPTIDASE WITH THROMBOSPONDIN TYPE 1 MOTIF B, ISOFORM B"/>
    <property type="match status" value="1"/>
</dbReference>
<evidence type="ECO:0000313" key="13">
    <source>
        <dbReference type="Proteomes" id="UP000001593"/>
    </source>
</evidence>
<feature type="signal peptide" evidence="10">
    <location>
        <begin position="1"/>
        <end position="21"/>
    </location>
</feature>
<keyword evidence="7 9" id="KW-0862">Zinc</keyword>
<evidence type="ECO:0000256" key="10">
    <source>
        <dbReference type="SAM" id="SignalP"/>
    </source>
</evidence>
<comment type="subcellular location">
    <subcellularLocation>
        <location evidence="1">Secreted</location>
        <location evidence="1">Extracellular space</location>
        <location evidence="1">Extracellular matrix</location>
    </subcellularLocation>
</comment>
<dbReference type="FunFam" id="2.20.100.10:FF:000001">
    <property type="entry name" value="semaphorin-5A isoform X1"/>
    <property type="match status" value="1"/>
</dbReference>
<gene>
    <name evidence="12" type="ORF">NEMVEDRAFT_v1g246132</name>
</gene>
<keyword evidence="7" id="KW-0106">Calcium</keyword>
<dbReference type="Gene3D" id="3.40.1620.60">
    <property type="match status" value="1"/>
</dbReference>
<dbReference type="InterPro" id="IPR002870">
    <property type="entry name" value="Peptidase_M12B_N"/>
</dbReference>
<keyword evidence="4 8" id="KW-1015">Disulfide bond</keyword>
<keyword evidence="10" id="KW-0732">Signal</keyword>
<dbReference type="Gene3D" id="2.20.100.10">
    <property type="entry name" value="Thrombospondin type-1 (TSP1) repeat"/>
    <property type="match status" value="4"/>
</dbReference>
<name>A7SM43_NEMVE</name>
<feature type="domain" description="Peptidase M12B" evidence="11">
    <location>
        <begin position="234"/>
        <end position="462"/>
    </location>
</feature>
<dbReference type="Pfam" id="PF01562">
    <property type="entry name" value="Pep_M12B_propep"/>
    <property type="match status" value="1"/>
</dbReference>
<accession>A7SM43</accession>
<dbReference type="PANTHER" id="PTHR13723">
    <property type="entry name" value="ADAMTS A DISINTEGRIN AND METALLOPROTEASE WITH THROMBOSPONDIN MOTIFS PROTEASE"/>
    <property type="match status" value="1"/>
</dbReference>
<feature type="binding site" evidence="7">
    <location>
        <position position="332"/>
    </location>
    <ligand>
        <name>Ca(2+)</name>
        <dbReference type="ChEBI" id="CHEBI:29108"/>
        <label>2</label>
    </ligand>
</feature>
<feature type="binding site" evidence="7 9">
    <location>
        <position position="401"/>
    </location>
    <ligand>
        <name>Zn(2+)</name>
        <dbReference type="ChEBI" id="CHEBI:29105"/>
        <note>catalytic</note>
    </ligand>
</feature>
<dbReference type="InterPro" id="IPR010294">
    <property type="entry name" value="ADAMTS_spacer1"/>
</dbReference>
<dbReference type="OMA" id="TKVAYDH"/>
<keyword evidence="2" id="KW-0964">Secreted</keyword>
<keyword evidence="7 9" id="KW-0479">Metal-binding</keyword>
<feature type="binding site" evidence="7 9">
    <location>
        <position position="411"/>
    </location>
    <ligand>
        <name>Zn(2+)</name>
        <dbReference type="ChEBI" id="CHEBI:29105"/>
        <note>catalytic</note>
    </ligand>
</feature>
<evidence type="ECO:0000256" key="6">
    <source>
        <dbReference type="PIRSR" id="PIRSR613273-1"/>
    </source>
</evidence>
<feature type="disulfide bond" evidence="8">
    <location>
        <begin position="536"/>
        <end position="575"/>
    </location>
</feature>
<keyword evidence="5" id="KW-0325">Glycoprotein</keyword>
<dbReference type="SUPFAM" id="SSF82895">
    <property type="entry name" value="TSP-1 type 1 repeat"/>
    <property type="match status" value="4"/>
</dbReference>
<dbReference type="AlphaFoldDB" id="A7SM43"/>
<dbReference type="GO" id="GO:0004222">
    <property type="term" value="F:metalloendopeptidase activity"/>
    <property type="evidence" value="ECO:0000318"/>
    <property type="project" value="GO_Central"/>
</dbReference>
<feature type="binding site" evidence="7">
    <location>
        <position position="457"/>
    </location>
    <ligand>
        <name>Ca(2+)</name>
        <dbReference type="ChEBI" id="CHEBI:29108"/>
        <label>1</label>
    </ligand>
</feature>
<dbReference type="Pfam" id="PF05986">
    <property type="entry name" value="ADAMTS_spacer1"/>
    <property type="match status" value="1"/>
</dbReference>
<feature type="chain" id="PRO_5002712160" description="Peptidase M12B domain-containing protein" evidence="10">
    <location>
        <begin position="22"/>
        <end position="1136"/>
    </location>
</feature>
<keyword evidence="3" id="KW-0272">Extracellular matrix</keyword>
<dbReference type="InterPro" id="IPR024079">
    <property type="entry name" value="MetalloPept_cat_dom_sf"/>
</dbReference>
<evidence type="ECO:0000256" key="4">
    <source>
        <dbReference type="ARBA" id="ARBA00023157"/>
    </source>
</evidence>
<dbReference type="SUPFAM" id="SSF55486">
    <property type="entry name" value="Metalloproteases ('zincins'), catalytic domain"/>
    <property type="match status" value="1"/>
</dbReference>
<dbReference type="GO" id="GO:0046872">
    <property type="term" value="F:metal ion binding"/>
    <property type="evidence" value="ECO:0007669"/>
    <property type="project" value="UniProtKB-KW"/>
</dbReference>
<dbReference type="PhylomeDB" id="A7SM43"/>
<evidence type="ECO:0000256" key="5">
    <source>
        <dbReference type="ARBA" id="ARBA00023180"/>
    </source>
</evidence>
<dbReference type="eggNOG" id="KOG3538">
    <property type="taxonomic scope" value="Eukaryota"/>
</dbReference>
<organism evidence="12 13">
    <name type="scientific">Nematostella vectensis</name>
    <name type="common">Starlet sea anemone</name>
    <dbReference type="NCBI Taxonomy" id="45351"/>
    <lineage>
        <taxon>Eukaryota</taxon>
        <taxon>Metazoa</taxon>
        <taxon>Cnidaria</taxon>
        <taxon>Anthozoa</taxon>
        <taxon>Hexacorallia</taxon>
        <taxon>Actiniaria</taxon>
        <taxon>Edwardsiidae</taxon>
        <taxon>Nematostella</taxon>
    </lineage>
</organism>
<feature type="binding site" description="in inhibited form" evidence="7">
    <location>
        <position position="204"/>
    </location>
    <ligand>
        <name>Zn(2+)</name>
        <dbReference type="ChEBI" id="CHEBI:29105"/>
        <note>catalytic</note>
    </ligand>
</feature>
<feature type="binding site" evidence="7">
    <location>
        <position position="237"/>
    </location>
    <ligand>
        <name>Ca(2+)</name>
        <dbReference type="ChEBI" id="CHEBI:29108"/>
        <label>2</label>
    </ligand>
</feature>
<dbReference type="Pfam" id="PF00090">
    <property type="entry name" value="TSP_1"/>
    <property type="match status" value="1"/>
</dbReference>
<protein>
    <recommendedName>
        <fullName evidence="11">Peptidase M12B domain-containing protein</fullName>
    </recommendedName>
</protein>
<dbReference type="InterPro" id="IPR036383">
    <property type="entry name" value="TSP1_rpt_sf"/>
</dbReference>
<dbReference type="InParanoid" id="A7SM43"/>
<dbReference type="PROSITE" id="PS50215">
    <property type="entry name" value="ADAM_MEPRO"/>
    <property type="match status" value="1"/>
</dbReference>
<feature type="binding site" evidence="7">
    <location>
        <position position="332"/>
    </location>
    <ligand>
        <name>Ca(2+)</name>
        <dbReference type="ChEBI" id="CHEBI:29108"/>
        <label>1</label>
    </ligand>
</feature>
<keyword evidence="13" id="KW-1185">Reference proteome</keyword>
<dbReference type="InterPro" id="IPR045371">
    <property type="entry name" value="ADAMTS_CR_3"/>
</dbReference>
<dbReference type="Pfam" id="PF19030">
    <property type="entry name" value="TSP1_ADAMTS"/>
    <property type="match status" value="3"/>
</dbReference>
<dbReference type="Pfam" id="PF01421">
    <property type="entry name" value="Reprolysin"/>
    <property type="match status" value="1"/>
</dbReference>
<dbReference type="GO" id="GO:0030198">
    <property type="term" value="P:extracellular matrix organization"/>
    <property type="evidence" value="ECO:0000318"/>
    <property type="project" value="GO_Central"/>
</dbReference>
<proteinExistence type="predicted"/>
<sequence>MTPKLAMVFALTLGLIGLVRGDLKLHHHMSTRELRRYFGVDTHDQVPDYEVASPFQVDHKGDFLTYKLHHPSPHRHKRSAAEPHLQFVNIRALGLNLNMKLTPASGPSHARLVMETHHENGTTTYSDPPQAQYYQGHVVSKPGSMVALSNSGGITGMISLLDQLLYIHPLSTHLAKYHGKRGGGQPHVVVRHPVNAGKVYKRSCHVTSESRSRRGIRDLRNRRSVNNVTKPGRKTLEVAMVADQYVIKTHGEGKIADFMLMLAHVVNRMFQDESAGDTRIQLVVTKLVISKQGGVGIDNPTCTNQGVSMDNPTCTKQGVGMDNNLSYNATDDLHTKIKISSNWGILNIPLDPGQRGHADVLVLVTAGTRGGLAQAASTCTTQFGRTVNSYVGLGTALLITHEIGHTLGVRHDGGREECPDESFLMSTAVPGGKRAQSWSPCSRRDLQEFLSGSTSSCLDDFPGEETIVHAPARFHHKLPGQVYDAATQCRMQYGPGYYHCKQLQWCISGECVDDGSPMINGGWSEWGNYSDCSHSCGGGVQWRSRTCTNPAPEAGGDNCEGSSRGHWRICNTQACPEGSRSSRQQQCDDHDPGFQAYWHSDPCRLGCRVGSSLILHGRVIDGTRCSSDDLNKDVCIEGKCRSVGCDSVLLSGTERDRCGVCGGNSSSCDIIRGEYVKDWRGYGPWNPDKIVLIPKGASNVFVELREKTIHLLGVQNSKGQYVYNVGYTWSTVVPAAGTKVAYDHEDWLYKDKVKVKGPTKEPLWIMFVSDGSKNPGVDYSFYSPSPSKVTADDVEWTEGSWSTCTEPCATGYQSRTVECRRTDDKTWVSDDVCKLKSGKPDTERKCNEQPCASEWHETGWRPCSKTCGKGSQQRHVVCRRKVAIATYETRPDEECKEDDKPQLSQLMRPCNELDCPAEWVPSSWSECSATCGPDGVTVRTLSCKRLNQNGVYEPVHKIQCKHAVQPSTQEACNQDVNCPMALIAANGKKFVPIGCYRDYSGYHAIPRMVANLRNKIDWYEIKKTVENCAEKVQKKNSTYTVFGIQVEYKLGLYLRVMRSQLKRLRGFADRSVLTSELINTLKSNNLFRFRGKKAGKRSKSSEISLSSESSCFAQYANVTSETGRNAPRLADRVQSL</sequence>
<feature type="binding site" evidence="7">
    <location>
        <position position="237"/>
    </location>
    <ligand>
        <name>Ca(2+)</name>
        <dbReference type="ChEBI" id="CHEBI:29108"/>
        <label>1</label>
    </ligand>
</feature>
<evidence type="ECO:0000256" key="8">
    <source>
        <dbReference type="PIRSR" id="PIRSR613273-3"/>
    </source>
</evidence>
<evidence type="ECO:0000313" key="12">
    <source>
        <dbReference type="EMBL" id="EDO35222.1"/>
    </source>
</evidence>
<dbReference type="InterPro" id="IPR050439">
    <property type="entry name" value="ADAMTS_ADAMTS-like"/>
</dbReference>
<feature type="disulfide bond" evidence="8">
    <location>
        <begin position="532"/>
        <end position="570"/>
    </location>
</feature>
<comment type="caution">
    <text evidence="9">Lacks conserved residue(s) required for the propagation of feature annotation.</text>
</comment>
<feature type="disulfide bond" evidence="8">
    <location>
        <begin position="379"/>
        <end position="457"/>
    </location>
</feature>
<evidence type="ECO:0000259" key="11">
    <source>
        <dbReference type="PROSITE" id="PS50215"/>
    </source>
</evidence>
<reference evidence="12 13" key="1">
    <citation type="journal article" date="2007" name="Science">
        <title>Sea anemone genome reveals ancestral eumetazoan gene repertoire and genomic organization.</title>
        <authorList>
            <person name="Putnam N.H."/>
            <person name="Srivastava M."/>
            <person name="Hellsten U."/>
            <person name="Dirks B."/>
            <person name="Chapman J."/>
            <person name="Salamov A."/>
            <person name="Terry A."/>
            <person name="Shapiro H."/>
            <person name="Lindquist E."/>
            <person name="Kapitonov V.V."/>
            <person name="Jurka J."/>
            <person name="Genikhovich G."/>
            <person name="Grigoriev I.V."/>
            <person name="Lucas S.M."/>
            <person name="Steele R.E."/>
            <person name="Finnerty J.R."/>
            <person name="Technau U."/>
            <person name="Martindale M.Q."/>
            <person name="Rokhsar D.S."/>
        </authorList>
    </citation>
    <scope>NUCLEOTIDE SEQUENCE [LARGE SCALE GENOMIC DNA]</scope>
    <source>
        <strain evidence="13">CH2 X CH6</strain>
    </source>
</reference>
<feature type="binding site" evidence="7">
    <location>
        <position position="460"/>
    </location>
    <ligand>
        <name>Ca(2+)</name>
        <dbReference type="ChEBI" id="CHEBI:29108"/>
        <label>1</label>
    </ligand>
</feature>
<evidence type="ECO:0000256" key="1">
    <source>
        <dbReference type="ARBA" id="ARBA00004498"/>
    </source>
</evidence>
<evidence type="ECO:0000256" key="2">
    <source>
        <dbReference type="ARBA" id="ARBA00022525"/>
    </source>
</evidence>
<dbReference type="InterPro" id="IPR013273">
    <property type="entry name" value="ADAMTS/ADAMTS-like"/>
</dbReference>
<dbReference type="PRINTS" id="PR01857">
    <property type="entry name" value="ADAMTSFAMILY"/>
</dbReference>
<dbReference type="SMART" id="SM00209">
    <property type="entry name" value="TSP1"/>
    <property type="match status" value="4"/>
</dbReference>
<dbReference type="InterPro" id="IPR000884">
    <property type="entry name" value="TSP1_rpt"/>
</dbReference>
<comment type="cofactor">
    <cofactor evidence="7">
        <name>Zn(2+)</name>
        <dbReference type="ChEBI" id="CHEBI:29105"/>
    </cofactor>
    <text evidence="7">Binds 1 zinc ion per subunit.</text>
</comment>
<dbReference type="EMBL" id="DS469705">
    <property type="protein sequence ID" value="EDO35222.1"/>
    <property type="molecule type" value="Genomic_DNA"/>
</dbReference>
<dbReference type="Proteomes" id="UP000001593">
    <property type="component" value="Unassembled WGS sequence"/>
</dbReference>
<feature type="binding site" evidence="7">
    <location>
        <position position="460"/>
    </location>
    <ligand>
        <name>Ca(2+)</name>
        <dbReference type="ChEBI" id="CHEBI:29108"/>
        <label>2</label>
    </ligand>
</feature>
<evidence type="ECO:0000256" key="7">
    <source>
        <dbReference type="PIRSR" id="PIRSR613273-2"/>
    </source>
</evidence>
<evidence type="ECO:0000256" key="9">
    <source>
        <dbReference type="PROSITE-ProRule" id="PRU00276"/>
    </source>
</evidence>
<dbReference type="Gene3D" id="2.60.120.830">
    <property type="match status" value="1"/>
</dbReference>
<dbReference type="Gene3D" id="3.40.390.10">
    <property type="entry name" value="Collagenase (Catalytic Domain)"/>
    <property type="match status" value="1"/>
</dbReference>
<feature type="active site" evidence="6 9">
    <location>
        <position position="402"/>
    </location>
</feature>
<dbReference type="GO" id="GO:0031012">
    <property type="term" value="C:extracellular matrix"/>
    <property type="evidence" value="ECO:0000318"/>
    <property type="project" value="GO_Central"/>
</dbReference>
<dbReference type="PROSITE" id="PS50092">
    <property type="entry name" value="TSP1"/>
    <property type="match status" value="4"/>
</dbReference>
<feature type="binding site" evidence="7 9">
    <location>
        <position position="405"/>
    </location>
    <ligand>
        <name>Zn(2+)</name>
        <dbReference type="ChEBI" id="CHEBI:29105"/>
        <note>catalytic</note>
    </ligand>
</feature>